<dbReference type="AlphaFoldDB" id="A0AAV4LAD4"/>
<dbReference type="PANTHER" id="PTHR44688">
    <property type="entry name" value="DNA-BINDING TRANSCRIPTIONAL ACTIVATOR DEVR_DOSR"/>
    <property type="match status" value="1"/>
</dbReference>
<dbReference type="PROSITE" id="PS50043">
    <property type="entry name" value="HTH_LUXR_2"/>
    <property type="match status" value="1"/>
</dbReference>
<dbReference type="InterPro" id="IPR029016">
    <property type="entry name" value="GAF-like_dom_sf"/>
</dbReference>
<dbReference type="InterPro" id="IPR036388">
    <property type="entry name" value="WH-like_DNA-bd_sf"/>
</dbReference>
<proteinExistence type="predicted"/>
<evidence type="ECO:0000313" key="6">
    <source>
        <dbReference type="Proteomes" id="UP001057291"/>
    </source>
</evidence>
<dbReference type="PRINTS" id="PR00038">
    <property type="entry name" value="HTHLUXR"/>
</dbReference>
<dbReference type="GO" id="GO:0003677">
    <property type="term" value="F:DNA binding"/>
    <property type="evidence" value="ECO:0007669"/>
    <property type="project" value="UniProtKB-KW"/>
</dbReference>
<accession>A0AAV4LAD4</accession>
<comment type="caution">
    <text evidence="5">The sequence shown here is derived from an EMBL/GenBank/DDBJ whole genome shotgun (WGS) entry which is preliminary data.</text>
</comment>
<dbReference type="SMART" id="SM00421">
    <property type="entry name" value="HTH_LUXR"/>
    <property type="match status" value="1"/>
</dbReference>
<keyword evidence="2" id="KW-0238">DNA-binding</keyword>
<dbReference type="Gene3D" id="3.30.450.40">
    <property type="match status" value="1"/>
</dbReference>
<organism evidence="5 6">
    <name type="scientific">Collibacillus ludicampi</name>
    <dbReference type="NCBI Taxonomy" id="2771369"/>
    <lineage>
        <taxon>Bacteria</taxon>
        <taxon>Bacillati</taxon>
        <taxon>Bacillota</taxon>
        <taxon>Bacilli</taxon>
        <taxon>Bacillales</taxon>
        <taxon>Alicyclobacillaceae</taxon>
        <taxon>Collibacillus</taxon>
    </lineage>
</organism>
<dbReference type="PROSITE" id="PS00622">
    <property type="entry name" value="HTH_LUXR_1"/>
    <property type="match status" value="1"/>
</dbReference>
<gene>
    <name evidence="5" type="ORF">DNHGIG_02800</name>
</gene>
<evidence type="ECO:0000256" key="1">
    <source>
        <dbReference type="ARBA" id="ARBA00023015"/>
    </source>
</evidence>
<dbReference type="SUPFAM" id="SSF55781">
    <property type="entry name" value="GAF domain-like"/>
    <property type="match status" value="1"/>
</dbReference>
<name>A0AAV4LAD4_9BACL</name>
<dbReference type="Pfam" id="PF00196">
    <property type="entry name" value="GerE"/>
    <property type="match status" value="1"/>
</dbReference>
<evidence type="ECO:0000259" key="4">
    <source>
        <dbReference type="PROSITE" id="PS50043"/>
    </source>
</evidence>
<reference evidence="5" key="1">
    <citation type="journal article" date="2023" name="Int. J. Syst. Evol. Microbiol.">
        <title>Collibacillus ludicampi gen. nov., sp. nov., a new soil bacterium of the family Alicyclobacillaceae.</title>
        <authorList>
            <person name="Jojima T."/>
            <person name="Ioku Y."/>
            <person name="Fukuta Y."/>
            <person name="Shirasaka N."/>
            <person name="Matsumura Y."/>
            <person name="Mori M."/>
        </authorList>
    </citation>
    <scope>NUCLEOTIDE SEQUENCE</scope>
    <source>
        <strain evidence="5">TP075</strain>
    </source>
</reference>
<evidence type="ECO:0000256" key="2">
    <source>
        <dbReference type="ARBA" id="ARBA00023125"/>
    </source>
</evidence>
<dbReference type="SUPFAM" id="SSF46894">
    <property type="entry name" value="C-terminal effector domain of the bipartite response regulators"/>
    <property type="match status" value="1"/>
</dbReference>
<feature type="domain" description="HTH luxR-type" evidence="4">
    <location>
        <begin position="287"/>
        <end position="350"/>
    </location>
</feature>
<evidence type="ECO:0000256" key="3">
    <source>
        <dbReference type="ARBA" id="ARBA00023163"/>
    </source>
</evidence>
<protein>
    <recommendedName>
        <fullName evidence="4">HTH luxR-type domain-containing protein</fullName>
    </recommendedName>
</protein>
<dbReference type="InterPro" id="IPR000792">
    <property type="entry name" value="Tscrpt_reg_LuxR_C"/>
</dbReference>
<sequence length="350" mass="40838">MRLSKREYEDIFRFFDEIRVSAPFFRKKVQKSLADRFGYNHTIFWLADDQGNLYSPETINLPDQVLVDYVECFFQHDPLHPKNQWGTFFDRPALRIDDVTSLTEYEKTDYFSMFMCKHRFYHEMVVYLMDRGKLCGVMGMARSRKEKAFSEKDCKRLTMLSAHLGHLLANHIRLEDASFQKKLLEARTNVSTIGLILIDRDGRIRFVNEAAREICAEFMSCSGEAEEFLSRFVYAKPEWQMGLAVPLVSSKQKRWSVQVIHGIEGILGDHRCQYAIYLLPDTKGQDRGEAGERLSERELDICELIAKGCTNLEIANELCISINTVKKHLQNIYEKLGVNNRTSLLYELRR</sequence>
<dbReference type="SUPFAM" id="SSF55785">
    <property type="entry name" value="PYP-like sensor domain (PAS domain)"/>
    <property type="match status" value="1"/>
</dbReference>
<dbReference type="GO" id="GO:0045892">
    <property type="term" value="P:negative regulation of DNA-templated transcription"/>
    <property type="evidence" value="ECO:0007669"/>
    <property type="project" value="UniProtKB-ARBA"/>
</dbReference>
<keyword evidence="1" id="KW-0805">Transcription regulation</keyword>
<keyword evidence="3" id="KW-0804">Transcription</keyword>
<dbReference type="EMBL" id="BOQE01000001">
    <property type="protein sequence ID" value="GIM44731.1"/>
    <property type="molecule type" value="Genomic_DNA"/>
</dbReference>
<evidence type="ECO:0000313" key="5">
    <source>
        <dbReference type="EMBL" id="GIM44731.1"/>
    </source>
</evidence>
<dbReference type="Proteomes" id="UP001057291">
    <property type="component" value="Unassembled WGS sequence"/>
</dbReference>
<dbReference type="PANTHER" id="PTHR44688:SF16">
    <property type="entry name" value="DNA-BINDING TRANSCRIPTIONAL ACTIVATOR DEVR_DOSR"/>
    <property type="match status" value="1"/>
</dbReference>
<dbReference type="Gene3D" id="1.10.10.10">
    <property type="entry name" value="Winged helix-like DNA-binding domain superfamily/Winged helix DNA-binding domain"/>
    <property type="match status" value="1"/>
</dbReference>
<dbReference type="InterPro" id="IPR016032">
    <property type="entry name" value="Sig_transdc_resp-reg_C-effctor"/>
</dbReference>
<dbReference type="InterPro" id="IPR035965">
    <property type="entry name" value="PAS-like_dom_sf"/>
</dbReference>
<dbReference type="CDD" id="cd06170">
    <property type="entry name" value="LuxR_C_like"/>
    <property type="match status" value="1"/>
</dbReference>
<dbReference type="RefSeq" id="WP_282197993.1">
    <property type="nucleotide sequence ID" value="NZ_BOQE01000001.1"/>
</dbReference>
<keyword evidence="6" id="KW-1185">Reference proteome</keyword>